<dbReference type="PROSITE" id="PS50010">
    <property type="entry name" value="DH_2"/>
    <property type="match status" value="1"/>
</dbReference>
<dbReference type="SUPFAM" id="SSF50729">
    <property type="entry name" value="PH domain-like"/>
    <property type="match status" value="1"/>
</dbReference>
<dbReference type="PANTHER" id="PTHR46006:SF6">
    <property type="entry name" value="INTERSECTIN-2 ISOFORM X1"/>
    <property type="match status" value="1"/>
</dbReference>
<dbReference type="GO" id="GO:0005085">
    <property type="term" value="F:guanyl-nucleotide exchange factor activity"/>
    <property type="evidence" value="ECO:0007669"/>
    <property type="project" value="InterPro"/>
</dbReference>
<dbReference type="InterPro" id="IPR000219">
    <property type="entry name" value="DH_dom"/>
</dbReference>
<name>A0A914ZQN1_PARUN</name>
<evidence type="ECO:0000256" key="2">
    <source>
        <dbReference type="ARBA" id="ARBA00022490"/>
    </source>
</evidence>
<evidence type="ECO:0000259" key="3">
    <source>
        <dbReference type="PROSITE" id="PS50010"/>
    </source>
</evidence>
<dbReference type="Gene3D" id="1.20.900.10">
    <property type="entry name" value="Dbl homology (DH) domain"/>
    <property type="match status" value="1"/>
</dbReference>
<feature type="domain" description="DH" evidence="3">
    <location>
        <begin position="1"/>
        <end position="174"/>
    </location>
</feature>
<evidence type="ECO:0000313" key="4">
    <source>
        <dbReference type="Proteomes" id="UP000887569"/>
    </source>
</evidence>
<dbReference type="SUPFAM" id="SSF48065">
    <property type="entry name" value="DBL homology domain (DH-domain)"/>
    <property type="match status" value="1"/>
</dbReference>
<sequence length="469" mass="52317">IGNRVMQELLETEVRFHRDLCMCREEFVDTITPVIGRSLAKRLFLNLDQLIAVSAEIANALRVDPPGKVFVQKAVALHAFVEFCSNQQSARELLKELELNNLAFQQVYRRCCENARAGGLDLRYLILLPVGRITRYPLLFEKLIKYTPKESSTREDLERAYQMLKSLCAEVNTVICEQDNADMLLWAQQHIHCEGITPAIVFSSRTRKVGPRLFLHSGILQKQRSGKILVALLFNDFLMFTTPVEPIEVDGFKITKNSDMQLNLYKSPLLLADLSVQAKEKEGDECALTLKYGTIIIPMRAVGRNARVLWVSQLGKAIEGYRQQATLQKAPTALSFDSSARGRLLVELVCVRNLSVESSASGAHPIVCQFQLGSETATSEVDLDQGDNLFTTQLPILTDHPPPFRVLIFLPRLYSPDVCAGVGEVAMNELVTAAAAHRGPISRQIYLTAGAVPSSQGFAIVKFVVQMFH</sequence>
<accession>A0A914ZQN1</accession>
<dbReference type="Gene3D" id="2.30.29.30">
    <property type="entry name" value="Pleckstrin-homology domain (PH domain)/Phosphotyrosine-binding domain (PTB)"/>
    <property type="match status" value="1"/>
</dbReference>
<dbReference type="InterPro" id="IPR051480">
    <property type="entry name" value="Endocytic_GEF_Adapter"/>
</dbReference>
<evidence type="ECO:0000256" key="1">
    <source>
        <dbReference type="ARBA" id="ARBA00004496"/>
    </source>
</evidence>
<dbReference type="GO" id="GO:0005737">
    <property type="term" value="C:cytoplasm"/>
    <property type="evidence" value="ECO:0007669"/>
    <property type="project" value="UniProtKB-SubCell"/>
</dbReference>
<keyword evidence="2" id="KW-0963">Cytoplasm</keyword>
<proteinExistence type="predicted"/>
<dbReference type="GO" id="GO:0035025">
    <property type="term" value="P:positive regulation of Rho protein signal transduction"/>
    <property type="evidence" value="ECO:0007669"/>
    <property type="project" value="TreeGrafter"/>
</dbReference>
<reference evidence="5" key="1">
    <citation type="submission" date="2022-11" db="UniProtKB">
        <authorList>
            <consortium name="WormBaseParasite"/>
        </authorList>
    </citation>
    <scope>IDENTIFICATION</scope>
</reference>
<comment type="subcellular location">
    <subcellularLocation>
        <location evidence="1">Cytoplasm</location>
    </subcellularLocation>
</comment>
<dbReference type="Pfam" id="PF16652">
    <property type="entry name" value="PH_13"/>
    <property type="match status" value="1"/>
</dbReference>
<dbReference type="PANTHER" id="PTHR46006">
    <property type="entry name" value="RHO GUANINE NUCLEOTIDE EXCHANGE FACTOR AT 64C, ISOFORM A"/>
    <property type="match status" value="1"/>
</dbReference>
<organism evidence="4 5">
    <name type="scientific">Parascaris univalens</name>
    <name type="common">Nematode worm</name>
    <dbReference type="NCBI Taxonomy" id="6257"/>
    <lineage>
        <taxon>Eukaryota</taxon>
        <taxon>Metazoa</taxon>
        <taxon>Ecdysozoa</taxon>
        <taxon>Nematoda</taxon>
        <taxon>Chromadorea</taxon>
        <taxon>Rhabditida</taxon>
        <taxon>Spirurina</taxon>
        <taxon>Ascaridomorpha</taxon>
        <taxon>Ascaridoidea</taxon>
        <taxon>Ascarididae</taxon>
        <taxon>Parascaris</taxon>
    </lineage>
</organism>
<dbReference type="CDD" id="cd00160">
    <property type="entry name" value="RhoGEF"/>
    <property type="match status" value="1"/>
</dbReference>
<dbReference type="SMART" id="SM00325">
    <property type="entry name" value="RhoGEF"/>
    <property type="match status" value="1"/>
</dbReference>
<dbReference type="InterPro" id="IPR035899">
    <property type="entry name" value="DBL_dom_sf"/>
</dbReference>
<dbReference type="WBParaSite" id="PgB14X_g041_t01">
    <property type="protein sequence ID" value="PgB14X_g041_t01"/>
    <property type="gene ID" value="PgB14X_g041"/>
</dbReference>
<protein>
    <submittedName>
        <fullName evidence="5">Intersectin-1</fullName>
    </submittedName>
</protein>
<dbReference type="InterPro" id="IPR011993">
    <property type="entry name" value="PH-like_dom_sf"/>
</dbReference>
<dbReference type="Pfam" id="PF00621">
    <property type="entry name" value="RhoGEF"/>
    <property type="match status" value="1"/>
</dbReference>
<keyword evidence="4" id="KW-1185">Reference proteome</keyword>
<dbReference type="Proteomes" id="UP000887569">
    <property type="component" value="Unplaced"/>
</dbReference>
<evidence type="ECO:0000313" key="5">
    <source>
        <dbReference type="WBParaSite" id="PgB14X_g041_t01"/>
    </source>
</evidence>
<dbReference type="AlphaFoldDB" id="A0A914ZQN1"/>
<dbReference type="InterPro" id="IPR001849">
    <property type="entry name" value="PH_domain"/>
</dbReference>